<dbReference type="EMBL" id="LATX01001424">
    <property type="protein sequence ID" value="KTB41826.1"/>
    <property type="molecule type" value="Genomic_DNA"/>
</dbReference>
<keyword evidence="4" id="KW-0862">Zinc</keyword>
<dbReference type="SMART" id="SM00355">
    <property type="entry name" value="ZnF_C2H2"/>
    <property type="match status" value="3"/>
</dbReference>
<evidence type="ECO:0000313" key="6">
    <source>
        <dbReference type="EMBL" id="KTB41826.1"/>
    </source>
</evidence>
<keyword evidence="2" id="KW-0689">Ribosomal protein</keyword>
<dbReference type="InterPro" id="IPR023798">
    <property type="entry name" value="Ribosomal_uS7_dom"/>
</dbReference>
<dbReference type="eggNOG" id="ENOG502TIAD">
    <property type="taxonomic scope" value="Eukaryota"/>
</dbReference>
<evidence type="ECO:0000313" key="7">
    <source>
        <dbReference type="Proteomes" id="UP000054988"/>
    </source>
</evidence>
<dbReference type="GO" id="GO:1990904">
    <property type="term" value="C:ribonucleoprotein complex"/>
    <property type="evidence" value="ECO:0007669"/>
    <property type="project" value="UniProtKB-KW"/>
</dbReference>
<comment type="caution">
    <text evidence="6">The sequence shown here is derived from an EMBL/GenBank/DDBJ whole genome shotgun (WGS) entry which is preliminary data.</text>
</comment>
<dbReference type="InterPro" id="IPR013083">
    <property type="entry name" value="Znf_RING/FYVE/PHD"/>
</dbReference>
<gene>
    <name evidence="6" type="ORF">WG66_5618</name>
</gene>
<evidence type="ECO:0000256" key="1">
    <source>
        <dbReference type="ARBA" id="ARBA00007151"/>
    </source>
</evidence>
<organism evidence="6 7">
    <name type="scientific">Moniliophthora roreri</name>
    <name type="common">Frosty pod rot fungus</name>
    <name type="synonym">Monilia roreri</name>
    <dbReference type="NCBI Taxonomy" id="221103"/>
    <lineage>
        <taxon>Eukaryota</taxon>
        <taxon>Fungi</taxon>
        <taxon>Dikarya</taxon>
        <taxon>Basidiomycota</taxon>
        <taxon>Agaricomycotina</taxon>
        <taxon>Agaricomycetes</taxon>
        <taxon>Agaricomycetidae</taxon>
        <taxon>Agaricales</taxon>
        <taxon>Marasmiineae</taxon>
        <taxon>Marasmiaceae</taxon>
        <taxon>Moniliophthora</taxon>
    </lineage>
</organism>
<dbReference type="InterPro" id="IPR036236">
    <property type="entry name" value="Znf_C2H2_sf"/>
</dbReference>
<dbReference type="Gene3D" id="3.30.40.10">
    <property type="entry name" value="Zinc/RING finger domain, C3HC4 (zinc finger)"/>
    <property type="match status" value="1"/>
</dbReference>
<comment type="similarity">
    <text evidence="1">Belongs to the universal ribosomal protein uS7 family.</text>
</comment>
<dbReference type="SUPFAM" id="SSF47973">
    <property type="entry name" value="Ribosomal protein S7"/>
    <property type="match status" value="1"/>
</dbReference>
<dbReference type="InterPro" id="IPR000235">
    <property type="entry name" value="Ribosomal_uS7"/>
</dbReference>
<proteinExistence type="inferred from homology"/>
<dbReference type="InterPro" id="IPR036823">
    <property type="entry name" value="Ribosomal_uS7_dom_sf"/>
</dbReference>
<dbReference type="GO" id="GO:0006412">
    <property type="term" value="P:translation"/>
    <property type="evidence" value="ECO:0007669"/>
    <property type="project" value="InterPro"/>
</dbReference>
<protein>
    <recommendedName>
        <fullName evidence="5">C2H2-type domain-containing protein</fullName>
    </recommendedName>
</protein>
<sequence length="416" mass="46974">MSLMKSRSSSSSQWEPCYCSLCDQYFLTKAMLQQHLETSRIHPRCETCDRSFLNKNSLRNHFVLSNRHHYCRECDQTFQSASGLRAHLEHHPAHSDDLDEDDDLFELDPIKYPPGWEDALGEEEDRRANKEDPIITDDSEPAMSRVEVMKTILAMKQRMTRPAKKLVQSCPICLSTPKSMSAARCGHLFCTSKDAKLEALEILSQPRGSPAPQGYDAYLSAWSSKQTKSNQPPIMNIPSQEDPLLHYLASRIMQNGNRARASRTVSRTLLHIHAWTRQPPLPILRQAIFALAPAARVASQTHGAKVIQLPMPLSEKQGIFYAVKWLLEEVKGRNGGPKLEERLAREIILLIKGESKALEKKTAFHKLAMGNRYVTGCLCLSGDLTYGRIVVVTCGNIPVTVYETCLFARTIQRNDD</sequence>
<dbReference type="PROSITE" id="PS50157">
    <property type="entry name" value="ZINC_FINGER_C2H2_2"/>
    <property type="match status" value="1"/>
</dbReference>
<dbReference type="AlphaFoldDB" id="A0A0W0FZW1"/>
<dbReference type="Pfam" id="PF12874">
    <property type="entry name" value="zf-met"/>
    <property type="match status" value="3"/>
</dbReference>
<evidence type="ECO:0000256" key="3">
    <source>
        <dbReference type="ARBA" id="ARBA00023274"/>
    </source>
</evidence>
<dbReference type="InterPro" id="IPR013087">
    <property type="entry name" value="Znf_C2H2_type"/>
</dbReference>
<accession>A0A0W0FZW1</accession>
<evidence type="ECO:0000256" key="4">
    <source>
        <dbReference type="PROSITE-ProRule" id="PRU00042"/>
    </source>
</evidence>
<dbReference type="PANTHER" id="PTHR11205">
    <property type="entry name" value="RIBOSOMAL PROTEIN S7"/>
    <property type="match status" value="1"/>
</dbReference>
<dbReference type="Gene3D" id="3.30.160.60">
    <property type="entry name" value="Classic Zinc Finger"/>
    <property type="match status" value="1"/>
</dbReference>
<dbReference type="SUPFAM" id="SSF57850">
    <property type="entry name" value="RING/U-box"/>
    <property type="match status" value="1"/>
</dbReference>
<dbReference type="CDD" id="cd14868">
    <property type="entry name" value="uS7_Mitochondria_Fungi"/>
    <property type="match status" value="1"/>
</dbReference>
<reference evidence="6 7" key="1">
    <citation type="submission" date="2015-12" db="EMBL/GenBank/DDBJ databases">
        <title>Draft genome sequence of Moniliophthora roreri, the causal agent of frosty pod rot of cacao.</title>
        <authorList>
            <person name="Aime M.C."/>
            <person name="Diaz-Valderrama J.R."/>
            <person name="Kijpornyongpan T."/>
            <person name="Phillips-Mora W."/>
        </authorList>
    </citation>
    <scope>NUCLEOTIDE SEQUENCE [LARGE SCALE GENOMIC DNA]</scope>
    <source>
        <strain evidence="6 7">MCA 2952</strain>
    </source>
</reference>
<feature type="domain" description="C2H2-type" evidence="5">
    <location>
        <begin position="69"/>
        <end position="99"/>
    </location>
</feature>
<dbReference type="SUPFAM" id="SSF57667">
    <property type="entry name" value="beta-beta-alpha zinc fingers"/>
    <property type="match status" value="1"/>
</dbReference>
<dbReference type="InterPro" id="IPR047988">
    <property type="entry name" value="Ribosomal_uS7m_fungi"/>
</dbReference>
<keyword evidence="4" id="KW-0863">Zinc-finger</keyword>
<dbReference type="Pfam" id="PF00177">
    <property type="entry name" value="Ribosomal_S7"/>
    <property type="match status" value="1"/>
</dbReference>
<evidence type="ECO:0000259" key="5">
    <source>
        <dbReference type="PROSITE" id="PS50157"/>
    </source>
</evidence>
<keyword evidence="4" id="KW-0479">Metal-binding</keyword>
<keyword evidence="3" id="KW-0687">Ribonucleoprotein</keyword>
<dbReference type="Proteomes" id="UP000054988">
    <property type="component" value="Unassembled WGS sequence"/>
</dbReference>
<dbReference type="Gene3D" id="1.10.455.10">
    <property type="entry name" value="Ribosomal protein S7 domain"/>
    <property type="match status" value="1"/>
</dbReference>
<evidence type="ECO:0000256" key="2">
    <source>
        <dbReference type="ARBA" id="ARBA00022980"/>
    </source>
</evidence>
<dbReference type="GO" id="GO:0005840">
    <property type="term" value="C:ribosome"/>
    <property type="evidence" value="ECO:0007669"/>
    <property type="project" value="UniProtKB-KW"/>
</dbReference>
<dbReference type="GO" id="GO:0008270">
    <property type="term" value="F:zinc ion binding"/>
    <property type="evidence" value="ECO:0007669"/>
    <property type="project" value="UniProtKB-KW"/>
</dbReference>
<dbReference type="PROSITE" id="PS00028">
    <property type="entry name" value="ZINC_FINGER_C2H2_1"/>
    <property type="match status" value="1"/>
</dbReference>
<name>A0A0W0FZW1_MONRR</name>